<comment type="caution">
    <text evidence="8">The sequence shown here is derived from an EMBL/GenBank/DDBJ whole genome shotgun (WGS) entry which is preliminary data.</text>
</comment>
<evidence type="ECO:0000256" key="2">
    <source>
        <dbReference type="ARBA" id="ARBA00009009"/>
    </source>
</evidence>
<dbReference type="InterPro" id="IPR023650">
    <property type="entry name" value="Beta-lactam_class-A_AS"/>
</dbReference>
<reference evidence="8" key="1">
    <citation type="journal article" date="2014" name="Int. J. Syst. Evol. Microbiol.">
        <title>Complete genome sequence of Corynebacterium casei LMG S-19264T (=DSM 44701T), isolated from a smear-ripened cheese.</title>
        <authorList>
            <consortium name="US DOE Joint Genome Institute (JGI-PGF)"/>
            <person name="Walter F."/>
            <person name="Albersmeier A."/>
            <person name="Kalinowski J."/>
            <person name="Ruckert C."/>
        </authorList>
    </citation>
    <scope>NUCLEOTIDE SEQUENCE</scope>
    <source>
        <strain evidence="8">CGMCC 1.7081</strain>
    </source>
</reference>
<dbReference type="PANTHER" id="PTHR35333:SF3">
    <property type="entry name" value="BETA-LACTAMASE-TYPE TRANSPEPTIDASE FOLD CONTAINING PROTEIN"/>
    <property type="match status" value="1"/>
</dbReference>
<feature type="domain" description="Beta-lactamase class A catalytic" evidence="7">
    <location>
        <begin position="42"/>
        <end position="260"/>
    </location>
</feature>
<sequence length="287" mass="31029">MKRRTLILSGLALGLTGPGTQARAQSAERLREIEQVLAARVGVFARNIDTGAEFSHRAGERFAMCSTFKASLAALCLQRADRGELDLDERLSLNGVRLLPTSPVTSQQPPSGALDIRTLCKAIVERSDNTAANLLLDRVGGPAAVTEFFREIGDDVSRLDRTEMALNANTQGDPRDTTAPEAMARTVERLALGTSVLSEGARQQLVAWMRNEQNAKDRIRAAVPGSWTVANKPGTTPNGAANDIAALWSPNGPRFVLAIYIDTRLDRLRPSVTAIRDVAQIALRHIA</sequence>
<evidence type="ECO:0000259" key="7">
    <source>
        <dbReference type="Pfam" id="PF13354"/>
    </source>
</evidence>
<keyword evidence="5 6" id="KW-0046">Antibiotic resistance</keyword>
<comment type="similarity">
    <text evidence="2 6">Belongs to the class-A beta-lactamase family.</text>
</comment>
<evidence type="ECO:0000256" key="6">
    <source>
        <dbReference type="RuleBase" id="RU361140"/>
    </source>
</evidence>
<dbReference type="RefSeq" id="WP_051312669.1">
    <property type="nucleotide sequence ID" value="NZ_BNAP01000010.1"/>
</dbReference>
<dbReference type="InterPro" id="IPR012338">
    <property type="entry name" value="Beta-lactam/transpept-like"/>
</dbReference>
<evidence type="ECO:0000256" key="1">
    <source>
        <dbReference type="ARBA" id="ARBA00001526"/>
    </source>
</evidence>
<evidence type="ECO:0000256" key="3">
    <source>
        <dbReference type="ARBA" id="ARBA00012865"/>
    </source>
</evidence>
<dbReference type="PANTHER" id="PTHR35333">
    <property type="entry name" value="BETA-LACTAMASE"/>
    <property type="match status" value="1"/>
</dbReference>
<dbReference type="AlphaFoldDB" id="A0A8J3MF72"/>
<dbReference type="EMBL" id="BNAP01000010">
    <property type="protein sequence ID" value="GHG92832.1"/>
    <property type="molecule type" value="Genomic_DNA"/>
</dbReference>
<keyword evidence="9" id="KW-1185">Reference proteome</keyword>
<dbReference type="PRINTS" id="PR00118">
    <property type="entry name" value="BLACTAMASEA"/>
</dbReference>
<dbReference type="GO" id="GO:0030655">
    <property type="term" value="P:beta-lactam antibiotic catabolic process"/>
    <property type="evidence" value="ECO:0007669"/>
    <property type="project" value="InterPro"/>
</dbReference>
<dbReference type="SUPFAM" id="SSF56601">
    <property type="entry name" value="beta-lactamase/transpeptidase-like"/>
    <property type="match status" value="1"/>
</dbReference>
<proteinExistence type="inferred from homology"/>
<dbReference type="Pfam" id="PF13354">
    <property type="entry name" value="Beta-lactamase2"/>
    <property type="match status" value="1"/>
</dbReference>
<keyword evidence="4 6" id="KW-0378">Hydrolase</keyword>
<reference evidence="8" key="2">
    <citation type="submission" date="2020-09" db="EMBL/GenBank/DDBJ databases">
        <authorList>
            <person name="Sun Q."/>
            <person name="Zhou Y."/>
        </authorList>
    </citation>
    <scope>NUCLEOTIDE SEQUENCE</scope>
    <source>
        <strain evidence="8">CGMCC 1.7081</strain>
    </source>
</reference>
<dbReference type="Gene3D" id="3.40.710.10">
    <property type="entry name" value="DD-peptidase/beta-lactamase superfamily"/>
    <property type="match status" value="1"/>
</dbReference>
<evidence type="ECO:0000256" key="4">
    <source>
        <dbReference type="ARBA" id="ARBA00022801"/>
    </source>
</evidence>
<dbReference type="GO" id="GO:0046677">
    <property type="term" value="P:response to antibiotic"/>
    <property type="evidence" value="ECO:0007669"/>
    <property type="project" value="UniProtKB-UniRule"/>
</dbReference>
<comment type="catalytic activity">
    <reaction evidence="1 6">
        <text>a beta-lactam + H2O = a substituted beta-amino acid</text>
        <dbReference type="Rhea" id="RHEA:20401"/>
        <dbReference type="ChEBI" id="CHEBI:15377"/>
        <dbReference type="ChEBI" id="CHEBI:35627"/>
        <dbReference type="ChEBI" id="CHEBI:140347"/>
        <dbReference type="EC" id="3.5.2.6"/>
    </reaction>
</comment>
<organism evidence="8 9">
    <name type="scientific">Pseudodonghicola xiamenensis</name>
    <dbReference type="NCBI Taxonomy" id="337702"/>
    <lineage>
        <taxon>Bacteria</taxon>
        <taxon>Pseudomonadati</taxon>
        <taxon>Pseudomonadota</taxon>
        <taxon>Alphaproteobacteria</taxon>
        <taxon>Rhodobacterales</taxon>
        <taxon>Paracoccaceae</taxon>
        <taxon>Pseudodonghicola</taxon>
    </lineage>
</organism>
<dbReference type="InterPro" id="IPR000871">
    <property type="entry name" value="Beta-lactam_class-A"/>
</dbReference>
<accession>A0A8J3MF72</accession>
<evidence type="ECO:0000313" key="9">
    <source>
        <dbReference type="Proteomes" id="UP000611500"/>
    </source>
</evidence>
<dbReference type="EC" id="3.5.2.6" evidence="3 6"/>
<evidence type="ECO:0000256" key="5">
    <source>
        <dbReference type="ARBA" id="ARBA00023251"/>
    </source>
</evidence>
<dbReference type="GO" id="GO:0008800">
    <property type="term" value="F:beta-lactamase activity"/>
    <property type="evidence" value="ECO:0007669"/>
    <property type="project" value="UniProtKB-UniRule"/>
</dbReference>
<dbReference type="Proteomes" id="UP000611500">
    <property type="component" value="Unassembled WGS sequence"/>
</dbReference>
<gene>
    <name evidence="8" type="ORF">GCM10010961_24910</name>
</gene>
<dbReference type="PROSITE" id="PS00146">
    <property type="entry name" value="BETA_LACTAMASE_A"/>
    <property type="match status" value="1"/>
</dbReference>
<name>A0A8J3MF72_9RHOB</name>
<dbReference type="InterPro" id="IPR045155">
    <property type="entry name" value="Beta-lactam_cat"/>
</dbReference>
<evidence type="ECO:0000313" key="8">
    <source>
        <dbReference type="EMBL" id="GHG92832.1"/>
    </source>
</evidence>
<dbReference type="NCBIfam" id="NF033103">
    <property type="entry name" value="bla_class_A"/>
    <property type="match status" value="1"/>
</dbReference>
<protein>
    <recommendedName>
        <fullName evidence="3 6">Beta-lactamase</fullName>
        <ecNumber evidence="3 6">3.5.2.6</ecNumber>
    </recommendedName>
</protein>